<evidence type="ECO:0000256" key="4">
    <source>
        <dbReference type="ARBA" id="ARBA00022722"/>
    </source>
</evidence>
<evidence type="ECO:0000256" key="12">
    <source>
        <dbReference type="ARBA" id="ARBA00024745"/>
    </source>
</evidence>
<geneLocation type="plasmid" evidence="16 17">
    <name>paNv_CAN15</name>
</geneLocation>
<dbReference type="InterPro" id="IPR008822">
    <property type="entry name" value="Endonuclease_RusA-like"/>
</dbReference>
<protein>
    <recommendedName>
        <fullName evidence="3 15">Crossover junction endodeoxyribonuclease rusA</fullName>
        <ecNumber evidence="14 15">3.1.21.10</ecNumber>
    </recommendedName>
</protein>
<evidence type="ECO:0000256" key="9">
    <source>
        <dbReference type="ARBA" id="ARBA00022842"/>
    </source>
</evidence>
<evidence type="ECO:0000256" key="14">
    <source>
        <dbReference type="ARBA" id="ARBA00029488"/>
    </source>
</evidence>
<evidence type="ECO:0000256" key="6">
    <source>
        <dbReference type="ARBA" id="ARBA00022759"/>
    </source>
</evidence>
<dbReference type="SUPFAM" id="SSF103084">
    <property type="entry name" value="Holliday junction resolvase RusA"/>
    <property type="match status" value="1"/>
</dbReference>
<evidence type="ECO:0000256" key="5">
    <source>
        <dbReference type="ARBA" id="ARBA00022723"/>
    </source>
</evidence>
<evidence type="ECO:0000256" key="2">
    <source>
        <dbReference type="ARBA" id="ARBA00011738"/>
    </source>
</evidence>
<keyword evidence="7 15" id="KW-0227">DNA damage</keyword>
<accession>A0ABY8NYI3</accession>
<keyword evidence="5" id="KW-0479">Metal-binding</keyword>
<keyword evidence="17" id="KW-1185">Reference proteome</keyword>
<comment type="catalytic activity">
    <reaction evidence="13 15">
        <text>Endonucleolytic cleavage at a junction such as a reciprocal single-stranded crossover between two homologous DNA duplexes (Holliday junction).</text>
        <dbReference type="EC" id="3.1.21.10"/>
    </reaction>
</comment>
<keyword evidence="10" id="KW-0233">DNA recombination</keyword>
<keyword evidence="8 15" id="KW-0378">Hydrolase</keyword>
<comment type="similarity">
    <text evidence="15">Belongs to the rusA family.</text>
</comment>
<dbReference type="RefSeq" id="WP_051297150.1">
    <property type="nucleotide sequence ID" value="NZ_CP123538.1"/>
</dbReference>
<keyword evidence="6 15" id="KW-0255">Endonuclease</keyword>
<comment type="subunit">
    <text evidence="2">Homodimer.</text>
</comment>
<keyword evidence="4 15" id="KW-0540">Nuclease</keyword>
<evidence type="ECO:0000313" key="16">
    <source>
        <dbReference type="EMBL" id="WGM09149.1"/>
    </source>
</evidence>
<evidence type="ECO:0000256" key="10">
    <source>
        <dbReference type="ARBA" id="ARBA00023172"/>
    </source>
</evidence>
<comment type="cofactor">
    <cofactor evidence="1">
        <name>Mg(2+)</name>
        <dbReference type="ChEBI" id="CHEBI:18420"/>
    </cofactor>
</comment>
<evidence type="ECO:0000256" key="3">
    <source>
        <dbReference type="ARBA" id="ARBA00014885"/>
    </source>
</evidence>
<keyword evidence="9" id="KW-0460">Magnesium</keyword>
<evidence type="ECO:0000256" key="15">
    <source>
        <dbReference type="PIRNR" id="PIRNR001007"/>
    </source>
</evidence>
<evidence type="ECO:0000256" key="8">
    <source>
        <dbReference type="ARBA" id="ARBA00022801"/>
    </source>
</evidence>
<keyword evidence="16" id="KW-0614">Plasmid</keyword>
<gene>
    <name evidence="16" type="ORF">QE258_27960</name>
</gene>
<dbReference type="Gene3D" id="3.30.1330.70">
    <property type="entry name" value="Holliday junction resolvase RusA"/>
    <property type="match status" value="1"/>
</dbReference>
<name>A0ABY8NYI3_9GAMM</name>
<dbReference type="EC" id="3.1.21.10" evidence="14 15"/>
<keyword evidence="11 15" id="KW-0234">DNA repair</keyword>
<dbReference type="PIRSF" id="PIRSF001007">
    <property type="entry name" value="RusA"/>
    <property type="match status" value="1"/>
</dbReference>
<evidence type="ECO:0000256" key="11">
    <source>
        <dbReference type="ARBA" id="ARBA00023204"/>
    </source>
</evidence>
<organism evidence="16 17">
    <name type="scientific">Arsenophonus nasoniae</name>
    <name type="common">son-killer infecting Nasonia vitripennis</name>
    <dbReference type="NCBI Taxonomy" id="638"/>
    <lineage>
        <taxon>Bacteria</taxon>
        <taxon>Pseudomonadati</taxon>
        <taxon>Pseudomonadota</taxon>
        <taxon>Gammaproteobacteria</taxon>
        <taxon>Enterobacterales</taxon>
        <taxon>Morganellaceae</taxon>
        <taxon>Arsenophonus</taxon>
    </lineage>
</organism>
<dbReference type="EMBL" id="CP123538">
    <property type="protein sequence ID" value="WGM09149.1"/>
    <property type="molecule type" value="Genomic_DNA"/>
</dbReference>
<dbReference type="Pfam" id="PF05866">
    <property type="entry name" value="RusA"/>
    <property type="match status" value="1"/>
</dbReference>
<evidence type="ECO:0000256" key="7">
    <source>
        <dbReference type="ARBA" id="ARBA00022763"/>
    </source>
</evidence>
<evidence type="ECO:0000256" key="1">
    <source>
        <dbReference type="ARBA" id="ARBA00001946"/>
    </source>
</evidence>
<dbReference type="InterPro" id="IPR016281">
    <property type="entry name" value="Endonuclease_RusA"/>
</dbReference>
<evidence type="ECO:0000313" key="17">
    <source>
        <dbReference type="Proteomes" id="UP001177592"/>
    </source>
</evidence>
<sequence>MIVELPFPPSVNTYWLRLKSHICLSPEARAFKGEAVNIIKAAQEKYGTQLFDGDVIVKMSLYLPDKRQRDVDNYSKGVLDALTDAGVWNDDSQVRQLDVKKIDNNGGRKGGKCVVEVDRYIDEQAEKDHYV</sequence>
<evidence type="ECO:0000256" key="13">
    <source>
        <dbReference type="ARBA" id="ARBA00029354"/>
    </source>
</evidence>
<dbReference type="InterPro" id="IPR036614">
    <property type="entry name" value="RusA-like_sf"/>
</dbReference>
<reference evidence="16" key="1">
    <citation type="submission" date="2023-04" db="EMBL/GenBank/DDBJ databases">
        <title>Genome dynamics across the evolutionary transition to endosymbiosis.</title>
        <authorList>
            <person name="Siozios S."/>
            <person name="Nadal-Jimenez P."/>
            <person name="Azagi T."/>
            <person name="Sprong H."/>
            <person name="Frost C.L."/>
            <person name="Parratt S.R."/>
            <person name="Taylor G."/>
            <person name="Brettell L."/>
            <person name="Lew K.C."/>
            <person name="Croft L."/>
            <person name="King K.C."/>
            <person name="Brockhurst M.A."/>
            <person name="Hypsa V."/>
            <person name="Novakova E."/>
            <person name="Darby A.C."/>
            <person name="Hurst G.D.D."/>
        </authorList>
    </citation>
    <scope>NUCLEOTIDE SEQUENCE</scope>
    <source>
        <strain evidence="16">ANv_CAN</strain>
        <plasmid evidence="16">paNv_CAN15</plasmid>
    </source>
</reference>
<proteinExistence type="inferred from homology"/>
<comment type="function">
    <text evidence="15">Endonuclease that resolves Holliday junction intermediates made during homologous genetic recombination and DNA repair. Exhibits sequence and structure-selective cleavage of four-way DNA junctions, where it introduces symmetrical nicks in two strands of the same polarity at the 5' side of dinucleotides. Corrects the defects in genetic recombination and DNA repair associated with inactivation of ruvAB or ruvC.</text>
</comment>
<comment type="function">
    <text evidence="12">Endonuclease that resolves Holliday junction intermediates made during homologous genetic recombination and DNA repair. Exhibits sequence and structure-selective cleavage of four-way DNA junctions, where it introduces symmetrical nicks in two strands of the same polarity at the 5' side of CC dinucleotides. Corrects the defects in genetic recombination and DNA repair associated with inactivation of RuvAB or RuvC.</text>
</comment>
<dbReference type="Proteomes" id="UP001177592">
    <property type="component" value="Plasmid paNv_CAN15"/>
</dbReference>